<reference evidence="1 2" key="1">
    <citation type="submission" date="2019-05" db="EMBL/GenBank/DDBJ databases">
        <title>Another draft genome of Portunus trituberculatus and its Hox gene families provides insights of decapod evolution.</title>
        <authorList>
            <person name="Jeong J.-H."/>
            <person name="Song I."/>
            <person name="Kim S."/>
            <person name="Choi T."/>
            <person name="Kim D."/>
            <person name="Ryu S."/>
            <person name="Kim W."/>
        </authorList>
    </citation>
    <scope>NUCLEOTIDE SEQUENCE [LARGE SCALE GENOMIC DNA]</scope>
    <source>
        <tissue evidence="1">Muscle</tissue>
    </source>
</reference>
<protein>
    <submittedName>
        <fullName evidence="1">Uncharacterized protein</fullName>
    </submittedName>
</protein>
<gene>
    <name evidence="1" type="ORF">E2C01_047123</name>
</gene>
<proteinExistence type="predicted"/>
<accession>A0A5B7G9L5</accession>
<comment type="caution">
    <text evidence="1">The sequence shown here is derived from an EMBL/GenBank/DDBJ whole genome shotgun (WGS) entry which is preliminary data.</text>
</comment>
<organism evidence="1 2">
    <name type="scientific">Portunus trituberculatus</name>
    <name type="common">Swimming crab</name>
    <name type="synonym">Neptunus trituberculatus</name>
    <dbReference type="NCBI Taxonomy" id="210409"/>
    <lineage>
        <taxon>Eukaryota</taxon>
        <taxon>Metazoa</taxon>
        <taxon>Ecdysozoa</taxon>
        <taxon>Arthropoda</taxon>
        <taxon>Crustacea</taxon>
        <taxon>Multicrustacea</taxon>
        <taxon>Malacostraca</taxon>
        <taxon>Eumalacostraca</taxon>
        <taxon>Eucarida</taxon>
        <taxon>Decapoda</taxon>
        <taxon>Pleocyemata</taxon>
        <taxon>Brachyura</taxon>
        <taxon>Eubrachyura</taxon>
        <taxon>Portunoidea</taxon>
        <taxon>Portunidae</taxon>
        <taxon>Portuninae</taxon>
        <taxon>Portunus</taxon>
    </lineage>
</organism>
<dbReference type="EMBL" id="VSRR010011477">
    <property type="protein sequence ID" value="MPC53234.1"/>
    <property type="molecule type" value="Genomic_DNA"/>
</dbReference>
<dbReference type="AlphaFoldDB" id="A0A5B7G9L5"/>
<evidence type="ECO:0000313" key="1">
    <source>
        <dbReference type="EMBL" id="MPC53234.1"/>
    </source>
</evidence>
<dbReference type="Proteomes" id="UP000324222">
    <property type="component" value="Unassembled WGS sequence"/>
</dbReference>
<evidence type="ECO:0000313" key="2">
    <source>
        <dbReference type="Proteomes" id="UP000324222"/>
    </source>
</evidence>
<keyword evidence="2" id="KW-1185">Reference proteome</keyword>
<name>A0A5B7G9L5_PORTR</name>
<sequence length="130" mass="15095">MYKGLTYKNATKKKKIDKSDEKRNALLVDWSEVGHCRWTFRLACLNVNRLIKHRDKDELRVKAWCVVVFVLWSASRYISIRQCYSPFTWLIPAQYDFISPPPVAEAVRRCCSPAHANTADLLTHSLPLTI</sequence>